<accession>A0AAR5PDG9</accession>
<dbReference type="EnsemblMetazoa" id="XM_019903550.1">
    <property type="protein sequence ID" value="XP_019759109.1"/>
    <property type="gene ID" value="LOC109537032"/>
</dbReference>
<dbReference type="KEGG" id="dpa:109537032"/>
<evidence type="ECO:0008006" key="5">
    <source>
        <dbReference type="Google" id="ProtNLM"/>
    </source>
</evidence>
<dbReference type="AlphaFoldDB" id="A0AAR5PDG9"/>
<reference evidence="4" key="1">
    <citation type="journal article" date="2013" name="Genome Biol.">
        <title>Draft genome of the mountain pine beetle, Dendroctonus ponderosae Hopkins, a major forest pest.</title>
        <authorList>
            <person name="Keeling C.I."/>
            <person name="Yuen M.M."/>
            <person name="Liao N.Y."/>
            <person name="Docking T.R."/>
            <person name="Chan S.K."/>
            <person name="Taylor G.A."/>
            <person name="Palmquist D.L."/>
            <person name="Jackman S.D."/>
            <person name="Nguyen A."/>
            <person name="Li M."/>
            <person name="Henderson H."/>
            <person name="Janes J.K."/>
            <person name="Zhao Y."/>
            <person name="Pandoh P."/>
            <person name="Moore R."/>
            <person name="Sperling F.A."/>
            <person name="Huber D.P."/>
            <person name="Birol I."/>
            <person name="Jones S.J."/>
            <person name="Bohlmann J."/>
        </authorList>
    </citation>
    <scope>NUCLEOTIDE SEQUENCE</scope>
</reference>
<dbReference type="PANTHER" id="PTHR13206:SF0">
    <property type="entry name" value="E3 UBIQUITIN-PROTEIN LIGASE FANCL"/>
    <property type="match status" value="1"/>
</dbReference>
<dbReference type="InterPro" id="IPR026848">
    <property type="entry name" value="Fancl"/>
</dbReference>
<dbReference type="CDD" id="cd23832">
    <property type="entry name" value="DRWD-C_FANCL"/>
    <property type="match status" value="1"/>
</dbReference>
<feature type="domain" description="FANCL C-terminal" evidence="1">
    <location>
        <begin position="316"/>
        <end position="376"/>
    </location>
</feature>
<dbReference type="InterPro" id="IPR043003">
    <property type="entry name" value="FANCL_d3_sf"/>
</dbReference>
<protein>
    <recommendedName>
        <fullName evidence="5">RING-type domain-containing protein</fullName>
    </recommendedName>
</protein>
<organism evidence="3 4">
    <name type="scientific">Dendroctonus ponderosae</name>
    <name type="common">Mountain pine beetle</name>
    <dbReference type="NCBI Taxonomy" id="77166"/>
    <lineage>
        <taxon>Eukaryota</taxon>
        <taxon>Metazoa</taxon>
        <taxon>Ecdysozoa</taxon>
        <taxon>Arthropoda</taxon>
        <taxon>Hexapoda</taxon>
        <taxon>Insecta</taxon>
        <taxon>Pterygota</taxon>
        <taxon>Neoptera</taxon>
        <taxon>Endopterygota</taxon>
        <taxon>Coleoptera</taxon>
        <taxon>Polyphaga</taxon>
        <taxon>Cucujiformia</taxon>
        <taxon>Curculionidae</taxon>
        <taxon>Scolytinae</taxon>
        <taxon>Dendroctonus</taxon>
    </lineage>
</organism>
<dbReference type="GO" id="GO:0036297">
    <property type="term" value="P:interstrand cross-link repair"/>
    <property type="evidence" value="ECO:0007669"/>
    <property type="project" value="InterPro"/>
</dbReference>
<dbReference type="Gene3D" id="3.10.110.20">
    <property type="entry name" value="RWD domain-like"/>
    <property type="match status" value="1"/>
</dbReference>
<dbReference type="GeneID" id="109537032"/>
<evidence type="ECO:0000259" key="1">
    <source>
        <dbReference type="Pfam" id="PF11793"/>
    </source>
</evidence>
<dbReference type="InterPro" id="IPR026850">
    <property type="entry name" value="FANCL_C"/>
</dbReference>
<dbReference type="GO" id="GO:0043240">
    <property type="term" value="C:Fanconi anaemia nuclear complex"/>
    <property type="evidence" value="ECO:0007669"/>
    <property type="project" value="InterPro"/>
</dbReference>
<keyword evidence="4" id="KW-1185">Reference proteome</keyword>
<evidence type="ECO:0000313" key="4">
    <source>
        <dbReference type="Proteomes" id="UP000019118"/>
    </source>
</evidence>
<sequence>MDYSVDLILKYPLINIKSTEKSDIVRIHGKIYVHHKYFAVTLHQITHLNGAPKYKLKSITNVKSKSTLSKIKNALSTDVFRNIVEVLDQMNEILLQDTDVKHLEVHTDIYRKVIHEYSEFVKFFLNISTCELKEDLTTICVAVTDSKPRLHSVEIAVDYSKKSSDLFRISAADLPEKDQAILKGNESLIALFDTFIGQLELLQPYFELMDTLDEHATILDPDKPRKSDAYRRIWLGENISTIITVDPFNIYERPDIKFLGPDRLIESFSSSLNENIGKWVYQENIFQGILDLLGLQEFPKKDTATNQVNLLVEFGECSICFCLRLNNKLPEIICTNQSCEKLYHNQCLYDWLVSLHAKRVFNNISGNCPNCEKTISCPLMN</sequence>
<dbReference type="Pfam" id="PF11793">
    <property type="entry name" value="FANCL_C"/>
    <property type="match status" value="1"/>
</dbReference>
<dbReference type="Proteomes" id="UP000019118">
    <property type="component" value="Unassembled WGS sequence"/>
</dbReference>
<dbReference type="CTD" id="55120"/>
<proteinExistence type="predicted"/>
<dbReference type="InterPro" id="IPR044037">
    <property type="entry name" value="FANCL_d3"/>
</dbReference>
<dbReference type="SMART" id="SM01197">
    <property type="entry name" value="FANCL_C"/>
    <property type="match status" value="1"/>
</dbReference>
<dbReference type="InterPro" id="IPR013083">
    <property type="entry name" value="Znf_RING/FYVE/PHD"/>
</dbReference>
<dbReference type="GO" id="GO:0061630">
    <property type="term" value="F:ubiquitin protein ligase activity"/>
    <property type="evidence" value="ECO:0007669"/>
    <property type="project" value="TreeGrafter"/>
</dbReference>
<reference evidence="3" key="2">
    <citation type="submission" date="2024-08" db="UniProtKB">
        <authorList>
            <consortium name="EnsemblMetazoa"/>
        </authorList>
    </citation>
    <scope>IDENTIFICATION</scope>
</reference>
<dbReference type="Gene3D" id="3.30.40.10">
    <property type="entry name" value="Zinc/RING finger domain, C3HC4 (zinc finger)"/>
    <property type="match status" value="1"/>
</dbReference>
<evidence type="ECO:0000259" key="2">
    <source>
        <dbReference type="Pfam" id="PF18891"/>
    </source>
</evidence>
<name>A0AAR5PDG9_DENPD</name>
<evidence type="ECO:0000313" key="3">
    <source>
        <dbReference type="EnsemblMetazoa" id="XP_019759109.1"/>
    </source>
</evidence>
<dbReference type="Pfam" id="PF18891">
    <property type="entry name" value="FANCL_d3"/>
    <property type="match status" value="1"/>
</dbReference>
<dbReference type="SUPFAM" id="SSF57850">
    <property type="entry name" value="RING/U-box"/>
    <property type="match status" value="1"/>
</dbReference>
<feature type="domain" description="FANCL UBC-like" evidence="2">
    <location>
        <begin position="205"/>
        <end position="301"/>
    </location>
</feature>
<dbReference type="GO" id="GO:0006513">
    <property type="term" value="P:protein monoubiquitination"/>
    <property type="evidence" value="ECO:0007669"/>
    <property type="project" value="TreeGrafter"/>
</dbReference>
<dbReference type="PANTHER" id="PTHR13206">
    <property type="entry name" value="UBIQUITIN LIGASE PROTEIN PHF9 FANCONI ANEMIA GROUP L PROTEIN"/>
    <property type="match status" value="1"/>
</dbReference>